<dbReference type="InterPro" id="IPR015321">
    <property type="entry name" value="TypeI_recpt_CBD"/>
</dbReference>
<protein>
    <submittedName>
        <fullName evidence="12">Interleukin 13 receptor, alpha 1</fullName>
    </submittedName>
</protein>
<evidence type="ECO:0000256" key="2">
    <source>
        <dbReference type="ARBA" id="ARBA00022692"/>
    </source>
</evidence>
<dbReference type="GO" id="GO:0004896">
    <property type="term" value="F:cytokine receptor activity"/>
    <property type="evidence" value="ECO:0007669"/>
    <property type="project" value="TreeGrafter"/>
</dbReference>
<dbReference type="SUPFAM" id="SSF49265">
    <property type="entry name" value="Fibronectin type III"/>
    <property type="match status" value="2"/>
</dbReference>
<dbReference type="CDD" id="cd00063">
    <property type="entry name" value="FN3"/>
    <property type="match status" value="1"/>
</dbReference>
<evidence type="ECO:0000256" key="1">
    <source>
        <dbReference type="ARBA" id="ARBA00004479"/>
    </source>
</evidence>
<evidence type="ECO:0000259" key="11">
    <source>
        <dbReference type="Pfam" id="PF09240"/>
    </source>
</evidence>
<dbReference type="PANTHER" id="PTHR23037">
    <property type="entry name" value="CYTOKINE RECEPTOR"/>
    <property type="match status" value="1"/>
</dbReference>
<dbReference type="AlphaFoldDB" id="A0A3Q3LA07"/>
<organism evidence="12 13">
    <name type="scientific">Mastacembelus armatus</name>
    <name type="common">zig-zag eel</name>
    <dbReference type="NCBI Taxonomy" id="205130"/>
    <lineage>
        <taxon>Eukaryota</taxon>
        <taxon>Metazoa</taxon>
        <taxon>Chordata</taxon>
        <taxon>Craniata</taxon>
        <taxon>Vertebrata</taxon>
        <taxon>Euteleostomi</taxon>
        <taxon>Actinopterygii</taxon>
        <taxon>Neopterygii</taxon>
        <taxon>Teleostei</taxon>
        <taxon>Neoteleostei</taxon>
        <taxon>Acanthomorphata</taxon>
        <taxon>Anabantaria</taxon>
        <taxon>Synbranchiformes</taxon>
        <taxon>Mastacembelidae</taxon>
        <taxon>Mastacembelus</taxon>
    </lineage>
</organism>
<evidence type="ECO:0000256" key="4">
    <source>
        <dbReference type="ARBA" id="ARBA00022989"/>
    </source>
</evidence>
<dbReference type="GO" id="GO:0009897">
    <property type="term" value="C:external side of plasma membrane"/>
    <property type="evidence" value="ECO:0007669"/>
    <property type="project" value="TreeGrafter"/>
</dbReference>
<evidence type="ECO:0000313" key="12">
    <source>
        <dbReference type="Ensembl" id="ENSMAMP00000006469.1"/>
    </source>
</evidence>
<dbReference type="OrthoDB" id="8953415at2759"/>
<feature type="transmembrane region" description="Helical" evidence="9">
    <location>
        <begin position="301"/>
        <end position="324"/>
    </location>
</feature>
<evidence type="ECO:0000256" key="8">
    <source>
        <dbReference type="ARBA" id="ARBA00023180"/>
    </source>
</evidence>
<evidence type="ECO:0000256" key="3">
    <source>
        <dbReference type="ARBA" id="ARBA00022729"/>
    </source>
</evidence>
<dbReference type="PANTHER" id="PTHR23037:SF35">
    <property type="entry name" value="FIBRONECTIN TYPE-III DOMAIN-CONTAINING PROTEIN"/>
    <property type="match status" value="1"/>
</dbReference>
<dbReference type="GeneID" id="113122341"/>
<dbReference type="STRING" id="205130.ENSMAMP00000006456"/>
<keyword evidence="13" id="KW-1185">Reference proteome</keyword>
<proteinExistence type="predicted"/>
<feature type="domain" description="Type I cytokine receptor cytokine-binding" evidence="11">
    <location>
        <begin position="122"/>
        <end position="194"/>
    </location>
</feature>
<dbReference type="InParanoid" id="A0A3Q3LA07"/>
<name>A0A3Q3LA07_9TELE</name>
<reference evidence="12" key="2">
    <citation type="submission" date="2025-09" db="UniProtKB">
        <authorList>
            <consortium name="Ensembl"/>
        </authorList>
    </citation>
    <scope>IDENTIFICATION</scope>
</reference>
<keyword evidence="6" id="KW-1015">Disulfide bond</keyword>
<keyword evidence="3 10" id="KW-0732">Signal</keyword>
<dbReference type="Gene3D" id="2.60.40.10">
    <property type="entry name" value="Immunoglobulins"/>
    <property type="match status" value="2"/>
</dbReference>
<keyword evidence="2 9" id="KW-0812">Transmembrane</keyword>
<dbReference type="Proteomes" id="UP000261640">
    <property type="component" value="Unplaced"/>
</dbReference>
<dbReference type="RefSeq" id="XP_026149425.1">
    <property type="nucleotide sequence ID" value="XM_026293640.2"/>
</dbReference>
<sequence>MWEIKLRMSRADQSLVLFLLPCLCHLVETGQILPPQNISYHWNSDFQLHLSWAPPVTNCTYQVVSETCDRDGITEDNQSESTWKHDVVMEGGNLTLSVRTLCNNTHSEPAVLKFTYPVLVTDLQCYVRSSEQSYCSWVPASRGPVLRFFYWRLQYKEAQLEECPSYSFTEDMRTGCNLQVKYAEEIFISFNATLKNSSVKNTFKKHFLKVRPPPLNWTVTKSGDKFNITWIPPDVTNEWMFKIKYTECGKETQKTINKETSLQLDLVPHCPYRMAIMAEHHNGATPWSDEKMFDAETDPNVLVYLAIIIPLTFSVLAVLMFVCCRNNKENIFPKVPQPRDLLSDISNNNNNTKNTAYNLYIPVEEEENCKITLVTDTLINKPNC</sequence>
<accession>A0A3Q3LA07</accession>
<dbReference type="CTD" id="3597"/>
<dbReference type="InterPro" id="IPR013783">
    <property type="entry name" value="Ig-like_fold"/>
</dbReference>
<feature type="chain" id="PRO_5030081047" evidence="10">
    <location>
        <begin position="30"/>
        <end position="384"/>
    </location>
</feature>
<evidence type="ECO:0000256" key="7">
    <source>
        <dbReference type="ARBA" id="ARBA00023170"/>
    </source>
</evidence>
<reference evidence="12" key="1">
    <citation type="submission" date="2025-08" db="UniProtKB">
        <authorList>
            <consortium name="Ensembl"/>
        </authorList>
    </citation>
    <scope>IDENTIFICATION</scope>
</reference>
<evidence type="ECO:0000256" key="10">
    <source>
        <dbReference type="SAM" id="SignalP"/>
    </source>
</evidence>
<evidence type="ECO:0000313" key="13">
    <source>
        <dbReference type="Proteomes" id="UP000261640"/>
    </source>
</evidence>
<keyword evidence="4 9" id="KW-1133">Transmembrane helix</keyword>
<keyword evidence="5 9" id="KW-0472">Membrane</keyword>
<comment type="subcellular location">
    <subcellularLocation>
        <location evidence="1">Membrane</location>
        <topology evidence="1">Single-pass type I membrane protein</topology>
    </subcellularLocation>
</comment>
<evidence type="ECO:0000256" key="9">
    <source>
        <dbReference type="SAM" id="Phobius"/>
    </source>
</evidence>
<keyword evidence="7" id="KW-0675">Receptor</keyword>
<evidence type="ECO:0000256" key="6">
    <source>
        <dbReference type="ARBA" id="ARBA00023157"/>
    </source>
</evidence>
<dbReference type="Pfam" id="PF09240">
    <property type="entry name" value="IL6Ra-bind"/>
    <property type="match status" value="1"/>
</dbReference>
<dbReference type="Ensembl" id="ENSMAMT00000006652.2">
    <property type="protein sequence ID" value="ENSMAMP00000006469.1"/>
    <property type="gene ID" value="ENSMAMG00000004402.2"/>
</dbReference>
<dbReference type="InterPro" id="IPR003961">
    <property type="entry name" value="FN3_dom"/>
</dbReference>
<dbReference type="InterPro" id="IPR036116">
    <property type="entry name" value="FN3_sf"/>
</dbReference>
<feature type="signal peptide" evidence="10">
    <location>
        <begin position="1"/>
        <end position="29"/>
    </location>
</feature>
<evidence type="ECO:0000256" key="5">
    <source>
        <dbReference type="ARBA" id="ARBA00023136"/>
    </source>
</evidence>
<dbReference type="GeneTree" id="ENSGT00910000145429"/>
<keyword evidence="8" id="KW-0325">Glycoprotein</keyword>